<dbReference type="GO" id="GO:0120147">
    <property type="term" value="F:formylglycine-generating oxidase activity"/>
    <property type="evidence" value="ECO:0007669"/>
    <property type="project" value="TreeGrafter"/>
</dbReference>
<dbReference type="PANTHER" id="PTHR23150:SF19">
    <property type="entry name" value="FORMYLGLYCINE-GENERATING ENZYME"/>
    <property type="match status" value="1"/>
</dbReference>
<sequence>MKRISGFILLLLFVASCQGNKPDDMVLIPASKFQFGIDPVRTKEFFNLPQSSGANAQPARVIHLDSFYIDRYEVSYQDFIKFKPKAKYETISVLEPVRGVSWFEADAYCMWRGKRLPSEREWEKAARGSDGFLFTWGNAYQDEYANFSQTVRPVGQTPHDISPYKIHDLNGNVAEWTDDWYQAYPDSDHKDPNFGKTFKVTRGGAIRKNDHGFMKEFSMVSFRNFAPPHLRFWDTGFRCAQSL</sequence>
<evidence type="ECO:0000313" key="2">
    <source>
        <dbReference type="EMBL" id="QPJ66022.1"/>
    </source>
</evidence>
<evidence type="ECO:0000313" key="3">
    <source>
        <dbReference type="Proteomes" id="UP000594464"/>
    </source>
</evidence>
<dbReference type="InterPro" id="IPR016187">
    <property type="entry name" value="CTDL_fold"/>
</dbReference>
<dbReference type="AlphaFoldDB" id="A0A7T0C407"/>
<proteinExistence type="predicted"/>
<dbReference type="PROSITE" id="PS51257">
    <property type="entry name" value="PROKAR_LIPOPROTEIN"/>
    <property type="match status" value="1"/>
</dbReference>
<feature type="domain" description="Sulfatase-modifying factor enzyme-like" evidence="1">
    <location>
        <begin position="23"/>
        <end position="240"/>
    </location>
</feature>
<organism evidence="2 3">
    <name type="scientific">Candidatus Nitrohelix vancouverensis</name>
    <dbReference type="NCBI Taxonomy" id="2705534"/>
    <lineage>
        <taxon>Bacteria</taxon>
        <taxon>Pseudomonadati</taxon>
        <taxon>Nitrospinota/Tectimicrobiota group</taxon>
        <taxon>Nitrospinota</taxon>
        <taxon>Nitrospinia</taxon>
        <taxon>Nitrospinales</taxon>
        <taxon>Nitrospinaceae</taxon>
        <taxon>Candidatus Nitrohelix</taxon>
    </lineage>
</organism>
<dbReference type="InterPro" id="IPR042095">
    <property type="entry name" value="SUMF_sf"/>
</dbReference>
<gene>
    <name evidence="2" type="ORF">G3M78_11705</name>
</gene>
<dbReference type="Pfam" id="PF03781">
    <property type="entry name" value="FGE-sulfatase"/>
    <property type="match status" value="1"/>
</dbReference>
<dbReference type="InterPro" id="IPR051043">
    <property type="entry name" value="Sulfatase_Mod_Factor_Kinase"/>
</dbReference>
<evidence type="ECO:0000259" key="1">
    <source>
        <dbReference type="Pfam" id="PF03781"/>
    </source>
</evidence>
<dbReference type="Gene3D" id="3.90.1580.10">
    <property type="entry name" value="paralog of FGE (formylglycine-generating enzyme)"/>
    <property type="match status" value="1"/>
</dbReference>
<accession>A0A7T0C407</accession>
<dbReference type="Proteomes" id="UP000594464">
    <property type="component" value="Chromosome"/>
</dbReference>
<dbReference type="PANTHER" id="PTHR23150">
    <property type="entry name" value="SULFATASE MODIFYING FACTOR 1, 2"/>
    <property type="match status" value="1"/>
</dbReference>
<dbReference type="KEGG" id="nva:G3M78_11705"/>
<name>A0A7T0C407_9BACT</name>
<dbReference type="InterPro" id="IPR005532">
    <property type="entry name" value="SUMF_dom"/>
</dbReference>
<dbReference type="SUPFAM" id="SSF56436">
    <property type="entry name" value="C-type lectin-like"/>
    <property type="match status" value="1"/>
</dbReference>
<protein>
    <submittedName>
        <fullName evidence="2">Formylglycine-generating enzyme family protein</fullName>
    </submittedName>
</protein>
<reference evidence="3" key="1">
    <citation type="submission" date="2020-02" db="EMBL/GenBank/DDBJ databases">
        <title>Genomic and physiological characterization of two novel Nitrospinaceae genera.</title>
        <authorList>
            <person name="Mueller A.J."/>
            <person name="Jung M.-Y."/>
            <person name="Strachan C.R."/>
            <person name="Herbold C.W."/>
            <person name="Kirkegaard R.H."/>
            <person name="Daims H."/>
        </authorList>
    </citation>
    <scope>NUCLEOTIDE SEQUENCE [LARGE SCALE GENOMIC DNA]</scope>
</reference>
<dbReference type="EMBL" id="CP048620">
    <property type="protein sequence ID" value="QPJ66022.1"/>
    <property type="molecule type" value="Genomic_DNA"/>
</dbReference>